<dbReference type="RefSeq" id="WP_043345535.1">
    <property type="nucleotide sequence ID" value="NZ_CP015367.1"/>
</dbReference>
<evidence type="ECO:0000313" key="1">
    <source>
        <dbReference type="EMBL" id="APT31252.1"/>
    </source>
</evidence>
<dbReference type="EMBL" id="FOPK01000014">
    <property type="protein sequence ID" value="SFH11102.1"/>
    <property type="molecule type" value="Genomic_DNA"/>
</dbReference>
<dbReference type="Proteomes" id="UP000199140">
    <property type="component" value="Unassembled WGS sequence"/>
</dbReference>
<dbReference type="GeneID" id="96606796"/>
<reference evidence="1 3" key="1">
    <citation type="submission" date="2016-04" db="EMBL/GenBank/DDBJ databases">
        <title>Complete genome sequencing and analysis of CBMB27, Methylobacterium phyllosphaerae isolated from leaf tissues of rice (Oryza sativa L.).</title>
        <authorList>
            <person name="Lee Y."/>
            <person name="Hwangbo K."/>
            <person name="Chung H."/>
            <person name="Yoo J."/>
            <person name="Kim K.Y."/>
            <person name="Sa T.M."/>
            <person name="Um Y."/>
            <person name="Madhaiyan M."/>
        </authorList>
    </citation>
    <scope>NUCLEOTIDE SEQUENCE [LARGE SCALE GENOMIC DNA]</scope>
    <source>
        <strain evidence="1 3">CBMB27</strain>
    </source>
</reference>
<name>A0AAE8L7B4_9HYPH</name>
<dbReference type="EMBL" id="CP015367">
    <property type="protein sequence ID" value="APT31252.1"/>
    <property type="molecule type" value="Genomic_DNA"/>
</dbReference>
<dbReference type="KEGG" id="mphy:MCBMB27_01961"/>
<evidence type="ECO:0000313" key="4">
    <source>
        <dbReference type="Proteomes" id="UP000199140"/>
    </source>
</evidence>
<gene>
    <name evidence="1" type="ORF">MCBMB27_01961</name>
    <name evidence="2" type="ORF">SAMN05192567_11449</name>
</gene>
<evidence type="ECO:0000313" key="2">
    <source>
        <dbReference type="EMBL" id="SFH11102.1"/>
    </source>
</evidence>
<accession>A0AAE8L7B4</accession>
<protein>
    <submittedName>
        <fullName evidence="2">Uncharacterized protein</fullName>
    </submittedName>
</protein>
<dbReference type="AlphaFoldDB" id="A0AAE8L7B4"/>
<sequence>MGGEEVDTGADADPVWSALHAEREAVERALTLAQARQKFSTDPELAAAARREEAELLVNLDRVLTLIRAAEYRRRPGARRW</sequence>
<proteinExistence type="predicted"/>
<dbReference type="Proteomes" id="UP000185487">
    <property type="component" value="Chromosome"/>
</dbReference>
<evidence type="ECO:0000313" key="3">
    <source>
        <dbReference type="Proteomes" id="UP000185487"/>
    </source>
</evidence>
<reference evidence="2 4" key="2">
    <citation type="submission" date="2016-10" db="EMBL/GenBank/DDBJ databases">
        <authorList>
            <person name="Varghese N."/>
            <person name="Submissions S."/>
        </authorList>
    </citation>
    <scope>NUCLEOTIDE SEQUENCE [LARGE SCALE GENOMIC DNA]</scope>
    <source>
        <strain evidence="2 4">CBMB27</strain>
    </source>
</reference>
<keyword evidence="3" id="KW-1185">Reference proteome</keyword>
<organism evidence="2 4">
    <name type="scientific">Methylobacterium phyllosphaerae</name>
    <dbReference type="NCBI Taxonomy" id="418223"/>
    <lineage>
        <taxon>Bacteria</taxon>
        <taxon>Pseudomonadati</taxon>
        <taxon>Pseudomonadota</taxon>
        <taxon>Alphaproteobacteria</taxon>
        <taxon>Hyphomicrobiales</taxon>
        <taxon>Methylobacteriaceae</taxon>
        <taxon>Methylobacterium</taxon>
    </lineage>
</organism>